<proteinExistence type="predicted"/>
<gene>
    <name evidence="1" type="ORF">Cch01nite_44670</name>
</gene>
<dbReference type="Pfam" id="PF02575">
    <property type="entry name" value="YbaB_DNA_bd"/>
    <property type="match status" value="1"/>
</dbReference>
<keyword evidence="2" id="KW-1185">Reference proteome</keyword>
<dbReference type="Proteomes" id="UP000632740">
    <property type="component" value="Unassembled WGS sequence"/>
</dbReference>
<dbReference type="GO" id="GO:0003677">
    <property type="term" value="F:DNA binding"/>
    <property type="evidence" value="ECO:0007669"/>
    <property type="project" value="InterPro"/>
</dbReference>
<organism evidence="1 2">
    <name type="scientific">Cellulomonas chitinilytica</name>
    <dbReference type="NCBI Taxonomy" id="398759"/>
    <lineage>
        <taxon>Bacteria</taxon>
        <taxon>Bacillati</taxon>
        <taxon>Actinomycetota</taxon>
        <taxon>Actinomycetes</taxon>
        <taxon>Micrococcales</taxon>
        <taxon>Cellulomonadaceae</taxon>
        <taxon>Cellulomonas</taxon>
    </lineage>
</organism>
<dbReference type="EMBL" id="BONK01000028">
    <property type="protein sequence ID" value="GIG23743.1"/>
    <property type="molecule type" value="Genomic_DNA"/>
</dbReference>
<comment type="caution">
    <text evidence="1">The sequence shown here is derived from an EMBL/GenBank/DDBJ whole genome shotgun (WGS) entry which is preliminary data.</text>
</comment>
<evidence type="ECO:0000313" key="1">
    <source>
        <dbReference type="EMBL" id="GIG23743.1"/>
    </source>
</evidence>
<reference evidence="1" key="1">
    <citation type="submission" date="2021-01" db="EMBL/GenBank/DDBJ databases">
        <title>Whole genome shotgun sequence of Cellulomonas chitinilytica NBRC 110799.</title>
        <authorList>
            <person name="Komaki H."/>
            <person name="Tamura T."/>
        </authorList>
    </citation>
    <scope>NUCLEOTIDE SEQUENCE</scope>
    <source>
        <strain evidence="1">NBRC 110799</strain>
    </source>
</reference>
<protein>
    <recommendedName>
        <fullName evidence="3">YbaB/EbfC family DNA-binding protein</fullName>
    </recommendedName>
</protein>
<dbReference type="InterPro" id="IPR036894">
    <property type="entry name" value="YbaB-like_sf"/>
</dbReference>
<dbReference type="InterPro" id="IPR004401">
    <property type="entry name" value="YbaB/EbfC"/>
</dbReference>
<dbReference type="AlphaFoldDB" id="A0A919P832"/>
<evidence type="ECO:0000313" key="2">
    <source>
        <dbReference type="Proteomes" id="UP000632740"/>
    </source>
</evidence>
<evidence type="ECO:0008006" key="3">
    <source>
        <dbReference type="Google" id="ProtNLM"/>
    </source>
</evidence>
<dbReference type="Gene3D" id="3.30.1310.10">
    <property type="entry name" value="Nucleoid-associated protein YbaB-like domain"/>
    <property type="match status" value="1"/>
</dbReference>
<dbReference type="SUPFAM" id="SSF82607">
    <property type="entry name" value="YbaB-like"/>
    <property type="match status" value="1"/>
</dbReference>
<name>A0A919P832_9CELL</name>
<accession>A0A919P832</accession>
<sequence length="160" mass="16910">MNHTAPAAAPPRWGAPVLGLSVDGLPGVWGLLVRLPGVTGFYDDPDVALARVAADIEAARQRAERAVEVKASIDRVRGRARSARGEVTVETDASGQVTDLVLEETALNLRAVDLAALIRQTIRAAAHDAGTRAVAVAEDAYGKDSAISAHLRDELETRSR</sequence>